<keyword evidence="1" id="KW-0472">Membrane</keyword>
<accession>A0ABQ1VCH3</accession>
<sequence>MHPPQIGDSVRSEKRRDGPALTFPRGGLFRIALRPIMKGMKKIGGWIVIGLVLGSMVLADIVMAQPPGLV</sequence>
<keyword evidence="3" id="KW-1185">Reference proteome</keyword>
<dbReference type="EMBL" id="BMIV01000001">
    <property type="protein sequence ID" value="GGF54556.1"/>
    <property type="molecule type" value="Genomic_DNA"/>
</dbReference>
<evidence type="ECO:0000313" key="3">
    <source>
        <dbReference type="Proteomes" id="UP000640509"/>
    </source>
</evidence>
<feature type="transmembrane region" description="Helical" evidence="1">
    <location>
        <begin position="43"/>
        <end position="64"/>
    </location>
</feature>
<protein>
    <submittedName>
        <fullName evidence="2">Uncharacterized protein</fullName>
    </submittedName>
</protein>
<evidence type="ECO:0000256" key="1">
    <source>
        <dbReference type="SAM" id="Phobius"/>
    </source>
</evidence>
<reference evidence="3" key="1">
    <citation type="journal article" date="2019" name="Int. J. Syst. Evol. Microbiol.">
        <title>The Global Catalogue of Microorganisms (GCM) 10K type strain sequencing project: providing services to taxonomists for standard genome sequencing and annotation.</title>
        <authorList>
            <consortium name="The Broad Institute Genomics Platform"/>
            <consortium name="The Broad Institute Genome Sequencing Center for Infectious Disease"/>
            <person name="Wu L."/>
            <person name="Ma J."/>
        </authorList>
    </citation>
    <scope>NUCLEOTIDE SEQUENCE [LARGE SCALE GENOMIC DNA]</scope>
    <source>
        <strain evidence="3">CGMCC 1.15419</strain>
    </source>
</reference>
<organism evidence="2 3">
    <name type="scientific">Paracoccus acridae</name>
    <dbReference type="NCBI Taxonomy" id="1795310"/>
    <lineage>
        <taxon>Bacteria</taxon>
        <taxon>Pseudomonadati</taxon>
        <taxon>Pseudomonadota</taxon>
        <taxon>Alphaproteobacteria</taxon>
        <taxon>Rhodobacterales</taxon>
        <taxon>Paracoccaceae</taxon>
        <taxon>Paracoccus</taxon>
    </lineage>
</organism>
<keyword evidence="1" id="KW-0812">Transmembrane</keyword>
<dbReference type="Proteomes" id="UP000640509">
    <property type="component" value="Unassembled WGS sequence"/>
</dbReference>
<keyword evidence="1" id="KW-1133">Transmembrane helix</keyword>
<proteinExistence type="predicted"/>
<gene>
    <name evidence="2" type="ORF">GCM10011402_03150</name>
</gene>
<name>A0ABQ1VCH3_9RHOB</name>
<comment type="caution">
    <text evidence="2">The sequence shown here is derived from an EMBL/GenBank/DDBJ whole genome shotgun (WGS) entry which is preliminary data.</text>
</comment>
<evidence type="ECO:0000313" key="2">
    <source>
        <dbReference type="EMBL" id="GGF54556.1"/>
    </source>
</evidence>